<evidence type="ECO:0000256" key="1">
    <source>
        <dbReference type="ARBA" id="ARBA00001946"/>
    </source>
</evidence>
<feature type="binding site" evidence="4">
    <location>
        <position position="66"/>
    </location>
    <ligand>
        <name>substrate</name>
    </ligand>
</feature>
<dbReference type="PANTHER" id="PTHR32308:SF10">
    <property type="entry name" value="CITRATE LYASE SUBUNIT BETA"/>
    <property type="match status" value="1"/>
</dbReference>
<dbReference type="RefSeq" id="WP_222929228.1">
    <property type="nucleotide sequence ID" value="NZ_UWPJ01000012.1"/>
</dbReference>
<dbReference type="SUPFAM" id="SSF51621">
    <property type="entry name" value="Phosphoenolpyruvate/pyruvate domain"/>
    <property type="match status" value="1"/>
</dbReference>
<keyword evidence="7" id="KW-0378">Hydrolase</keyword>
<evidence type="ECO:0000256" key="2">
    <source>
        <dbReference type="ARBA" id="ARBA00022723"/>
    </source>
</evidence>
<evidence type="ECO:0000256" key="4">
    <source>
        <dbReference type="PIRSR" id="PIRSR015582-1"/>
    </source>
</evidence>
<dbReference type="InterPro" id="IPR005000">
    <property type="entry name" value="Aldolase/citrate-lyase_domain"/>
</dbReference>
<dbReference type="EMBL" id="UWPJ01000012">
    <property type="protein sequence ID" value="VCU69241.1"/>
    <property type="molecule type" value="Genomic_DNA"/>
</dbReference>
<dbReference type="InterPro" id="IPR015813">
    <property type="entry name" value="Pyrv/PenolPyrv_kinase-like_dom"/>
</dbReference>
<dbReference type="Proteomes" id="UP000277294">
    <property type="component" value="Unassembled WGS sequence"/>
</dbReference>
<accession>A0A3P4B074</accession>
<feature type="binding site" evidence="5">
    <location>
        <position position="153"/>
    </location>
    <ligand>
        <name>Mg(2+)</name>
        <dbReference type="ChEBI" id="CHEBI:18420"/>
    </ligand>
</feature>
<keyword evidence="3 5" id="KW-0460">Magnesium</keyword>
<dbReference type="AlphaFoldDB" id="A0A3P4B074"/>
<reference evidence="7 8" key="1">
    <citation type="submission" date="2018-10" db="EMBL/GenBank/DDBJ databases">
        <authorList>
            <person name="Criscuolo A."/>
        </authorList>
    </citation>
    <scope>NUCLEOTIDE SEQUENCE [LARGE SCALE GENOMIC DNA]</scope>
    <source>
        <strain evidence="7">DnA1</strain>
    </source>
</reference>
<dbReference type="GO" id="GO:0006107">
    <property type="term" value="P:oxaloacetate metabolic process"/>
    <property type="evidence" value="ECO:0007669"/>
    <property type="project" value="TreeGrafter"/>
</dbReference>
<dbReference type="Gene3D" id="3.20.20.60">
    <property type="entry name" value="Phosphoenolpyruvate-binding domains"/>
    <property type="match status" value="1"/>
</dbReference>
<feature type="binding site" evidence="5">
    <location>
        <position position="122"/>
    </location>
    <ligand>
        <name>Mg(2+)</name>
        <dbReference type="ChEBI" id="CHEBI:18420"/>
    </ligand>
</feature>
<gene>
    <name evidence="7" type="primary">mcl2_1</name>
    <name evidence="7" type="ORF">PIGHUM_01301</name>
</gene>
<dbReference type="GO" id="GO:0000287">
    <property type="term" value="F:magnesium ion binding"/>
    <property type="evidence" value="ECO:0007669"/>
    <property type="project" value="TreeGrafter"/>
</dbReference>
<evidence type="ECO:0000259" key="6">
    <source>
        <dbReference type="Pfam" id="PF03328"/>
    </source>
</evidence>
<feature type="binding site" evidence="4">
    <location>
        <position position="122"/>
    </location>
    <ligand>
        <name>substrate</name>
    </ligand>
</feature>
<evidence type="ECO:0000256" key="3">
    <source>
        <dbReference type="ARBA" id="ARBA00022842"/>
    </source>
</evidence>
<evidence type="ECO:0000256" key="5">
    <source>
        <dbReference type="PIRSR" id="PIRSR015582-2"/>
    </source>
</evidence>
<organism evidence="7 8">
    <name type="scientific">Pigmentiphaga humi</name>
    <dbReference type="NCBI Taxonomy" id="2478468"/>
    <lineage>
        <taxon>Bacteria</taxon>
        <taxon>Pseudomonadati</taxon>
        <taxon>Pseudomonadota</taxon>
        <taxon>Betaproteobacteria</taxon>
        <taxon>Burkholderiales</taxon>
        <taxon>Alcaligenaceae</taxon>
        <taxon>Pigmentiphaga</taxon>
    </lineage>
</organism>
<feature type="domain" description="HpcH/HpaI aldolase/citrate lyase" evidence="6">
    <location>
        <begin position="5"/>
        <end position="221"/>
    </location>
</feature>
<dbReference type="InterPro" id="IPR040442">
    <property type="entry name" value="Pyrv_kinase-like_dom_sf"/>
</dbReference>
<dbReference type="GO" id="GO:0016787">
    <property type="term" value="F:hydrolase activity"/>
    <property type="evidence" value="ECO:0007669"/>
    <property type="project" value="UniProtKB-KW"/>
</dbReference>
<dbReference type="PANTHER" id="PTHR32308">
    <property type="entry name" value="LYASE BETA SUBUNIT, PUTATIVE (AFU_ORTHOLOGUE AFUA_4G13030)-RELATED"/>
    <property type="match status" value="1"/>
</dbReference>
<dbReference type="Pfam" id="PF03328">
    <property type="entry name" value="HpcH_HpaI"/>
    <property type="match status" value="1"/>
</dbReference>
<dbReference type="PIRSF" id="PIRSF015582">
    <property type="entry name" value="Cit_lyase_B"/>
    <property type="match status" value="1"/>
</dbReference>
<evidence type="ECO:0000313" key="7">
    <source>
        <dbReference type="EMBL" id="VCU69241.1"/>
    </source>
</evidence>
<proteinExistence type="predicted"/>
<keyword evidence="8" id="KW-1185">Reference proteome</keyword>
<name>A0A3P4B074_9BURK</name>
<comment type="cofactor">
    <cofactor evidence="1">
        <name>Mg(2+)</name>
        <dbReference type="ChEBI" id="CHEBI:18420"/>
    </cofactor>
</comment>
<evidence type="ECO:0000313" key="8">
    <source>
        <dbReference type="Proteomes" id="UP000277294"/>
    </source>
</evidence>
<dbReference type="EC" id="3.1.2.-" evidence="7"/>
<dbReference type="InterPro" id="IPR011206">
    <property type="entry name" value="Citrate_lyase_beta/mcl1/mcl2"/>
</dbReference>
<sequence>MELFRSILYVPGAKPRALARASQAGADALVLDLEDAVAPAAKTEARRGVAGMLQGGGFAGRRAIVRINGLDTPWGRDDLEMVRQCRPEAVLVPKVESAEALERVRTGLGDAAGAVPLWAMLETPLGVLHAEDIARHAADRGMRLSCLVLGLNDLSSATCASQLPGRVPMLPWLSGTVLVARAYGLPIVDGVFNDYGDERGLRAECEQARHLGFDGKSLIHPAQVAVANAAFAPSREEIAHARAVIRAFEAPGAESLGAIGIDGRMVERLHLSQARRVLALSAA</sequence>
<protein>
    <submittedName>
        <fullName evidence="7">(3S)-malyl-CoA thioesterase</fullName>
        <ecNumber evidence="7">3.1.2.-</ecNumber>
    </submittedName>
</protein>
<keyword evidence="2 5" id="KW-0479">Metal-binding</keyword>